<feature type="region of interest" description="Disordered" evidence="5">
    <location>
        <begin position="441"/>
        <end position="460"/>
    </location>
</feature>
<evidence type="ECO:0000259" key="7">
    <source>
        <dbReference type="PROSITE" id="PS50850"/>
    </source>
</evidence>
<keyword evidence="2 6" id="KW-0812">Transmembrane</keyword>
<feature type="transmembrane region" description="Helical" evidence="6">
    <location>
        <begin position="104"/>
        <end position="122"/>
    </location>
</feature>
<dbReference type="Pfam" id="PF07690">
    <property type="entry name" value="MFS_1"/>
    <property type="match status" value="1"/>
</dbReference>
<dbReference type="RefSeq" id="WP_340289262.1">
    <property type="nucleotide sequence ID" value="NZ_JBBEOI010000006.1"/>
</dbReference>
<keyword evidence="3 6" id="KW-1133">Transmembrane helix</keyword>
<feature type="transmembrane region" description="Helical" evidence="6">
    <location>
        <begin position="185"/>
        <end position="209"/>
    </location>
</feature>
<feature type="transmembrane region" description="Helical" evidence="6">
    <location>
        <begin position="420"/>
        <end position="438"/>
    </location>
</feature>
<feature type="transmembrane region" description="Helical" evidence="6">
    <location>
        <begin position="330"/>
        <end position="348"/>
    </location>
</feature>
<dbReference type="EMBL" id="JBHRWW010000019">
    <property type="protein sequence ID" value="MFC3690255.1"/>
    <property type="molecule type" value="Genomic_DNA"/>
</dbReference>
<dbReference type="Gene3D" id="1.20.1250.20">
    <property type="entry name" value="MFS general substrate transporter like domains"/>
    <property type="match status" value="2"/>
</dbReference>
<dbReference type="CDD" id="cd17355">
    <property type="entry name" value="MFS_YcxA_like"/>
    <property type="match status" value="1"/>
</dbReference>
<evidence type="ECO:0000313" key="9">
    <source>
        <dbReference type="Proteomes" id="UP001595685"/>
    </source>
</evidence>
<feature type="transmembrane region" description="Helical" evidence="6">
    <location>
        <begin position="261"/>
        <end position="284"/>
    </location>
</feature>
<dbReference type="PANTHER" id="PTHR11360:SF284">
    <property type="entry name" value="EG:103B4.3 PROTEIN-RELATED"/>
    <property type="match status" value="1"/>
</dbReference>
<dbReference type="Proteomes" id="UP001595685">
    <property type="component" value="Unassembled WGS sequence"/>
</dbReference>
<dbReference type="SUPFAM" id="SSF103473">
    <property type="entry name" value="MFS general substrate transporter"/>
    <property type="match status" value="1"/>
</dbReference>
<reference evidence="9" key="1">
    <citation type="journal article" date="2019" name="Int. J. Syst. Evol. Microbiol.">
        <title>The Global Catalogue of Microorganisms (GCM) 10K type strain sequencing project: providing services to taxonomists for standard genome sequencing and annotation.</title>
        <authorList>
            <consortium name="The Broad Institute Genomics Platform"/>
            <consortium name="The Broad Institute Genome Sequencing Center for Infectious Disease"/>
            <person name="Wu L."/>
            <person name="Ma J."/>
        </authorList>
    </citation>
    <scope>NUCLEOTIDE SEQUENCE [LARGE SCALE GENOMIC DNA]</scope>
    <source>
        <strain evidence="9">NCAIM B.02333</strain>
    </source>
</reference>
<dbReference type="PROSITE" id="PS50850">
    <property type="entry name" value="MFS"/>
    <property type="match status" value="1"/>
</dbReference>
<dbReference type="InterPro" id="IPR011701">
    <property type="entry name" value="MFS"/>
</dbReference>
<accession>A0ABV7WKS2</accession>
<evidence type="ECO:0000256" key="3">
    <source>
        <dbReference type="ARBA" id="ARBA00022989"/>
    </source>
</evidence>
<dbReference type="InterPro" id="IPR050327">
    <property type="entry name" value="Proton-linked_MCT"/>
</dbReference>
<comment type="caution">
    <text evidence="8">The sequence shown here is derived from an EMBL/GenBank/DDBJ whole genome shotgun (WGS) entry which is preliminary data.</text>
</comment>
<evidence type="ECO:0000256" key="5">
    <source>
        <dbReference type="SAM" id="MobiDB-lite"/>
    </source>
</evidence>
<evidence type="ECO:0000256" key="2">
    <source>
        <dbReference type="ARBA" id="ARBA00022692"/>
    </source>
</evidence>
<evidence type="ECO:0000256" key="4">
    <source>
        <dbReference type="ARBA" id="ARBA00023136"/>
    </source>
</evidence>
<feature type="domain" description="Major facilitator superfamily (MFS) profile" evidence="7">
    <location>
        <begin position="34"/>
        <end position="443"/>
    </location>
</feature>
<evidence type="ECO:0000313" key="8">
    <source>
        <dbReference type="EMBL" id="MFC3690255.1"/>
    </source>
</evidence>
<dbReference type="InterPro" id="IPR020846">
    <property type="entry name" value="MFS_dom"/>
</dbReference>
<evidence type="ECO:0000256" key="1">
    <source>
        <dbReference type="ARBA" id="ARBA00004651"/>
    </source>
</evidence>
<feature type="transmembrane region" description="Helical" evidence="6">
    <location>
        <begin position="354"/>
        <end position="376"/>
    </location>
</feature>
<gene>
    <name evidence="8" type="ORF">ACFOLH_18060</name>
</gene>
<sequence length="460" mass="47332">MTDMGTPAAAAVAAAGNTPRPGGSWRRLHRAWLVVAVTFLVLLASAAFRSSLGVLLVPIEDDLGWSRTDTSIAVSLNLLVYGVAAPFAAALLERVGIRRTAAGALLLIAAGCLLTTVMTAPWQLSVLWGLLIGAATGSVALVFGAIVANRWFVARRGLVVGVLGAAWTTGQLIFLPLLAALVDAFGWRAASFAVAGTCALLLPVVVAVLRDRPEDVGLLPYGGQPAEAAEAAGQEQAPPTARAAVGHAVTVLREAFWTRPFLLLAGTFFVCGWTTNGIISSHFVPAAHDHGMGATTAAGLLAVVGIFDIVGTIGSGWLTDRMDPRKLLALYYGLRGLALLAVPALLGPNVDPPLLVVVALFGLDWVATVPPTVVLCREAFGADRGSIIFGWVFAAHMIGASAAAAVSGALRSASGDYTSAWLLAGALAVAAAAASLTLQRRQPPPDALDRALAGESLPTQ</sequence>
<proteinExistence type="predicted"/>
<keyword evidence="9" id="KW-1185">Reference proteome</keyword>
<feature type="transmembrane region" description="Helical" evidence="6">
    <location>
        <begin position="72"/>
        <end position="92"/>
    </location>
</feature>
<evidence type="ECO:0000256" key="6">
    <source>
        <dbReference type="SAM" id="Phobius"/>
    </source>
</evidence>
<feature type="transmembrane region" description="Helical" evidence="6">
    <location>
        <begin position="158"/>
        <end position="179"/>
    </location>
</feature>
<feature type="transmembrane region" description="Helical" evidence="6">
    <location>
        <begin position="388"/>
        <end position="408"/>
    </location>
</feature>
<protein>
    <submittedName>
        <fullName evidence="8">MFS transporter</fullName>
    </submittedName>
</protein>
<feature type="transmembrane region" description="Helical" evidence="6">
    <location>
        <begin position="296"/>
        <end position="318"/>
    </location>
</feature>
<dbReference type="PANTHER" id="PTHR11360">
    <property type="entry name" value="MONOCARBOXYLATE TRANSPORTER"/>
    <property type="match status" value="1"/>
</dbReference>
<dbReference type="InterPro" id="IPR036259">
    <property type="entry name" value="MFS_trans_sf"/>
</dbReference>
<keyword evidence="4 6" id="KW-0472">Membrane</keyword>
<name>A0ABV7WKS2_9MICO</name>
<feature type="transmembrane region" description="Helical" evidence="6">
    <location>
        <begin position="31"/>
        <end position="52"/>
    </location>
</feature>
<organism evidence="8 9">
    <name type="scientific">Aquipuribacter hungaricus</name>
    <dbReference type="NCBI Taxonomy" id="545624"/>
    <lineage>
        <taxon>Bacteria</taxon>
        <taxon>Bacillati</taxon>
        <taxon>Actinomycetota</taxon>
        <taxon>Actinomycetes</taxon>
        <taxon>Micrococcales</taxon>
        <taxon>Intrasporangiaceae</taxon>
        <taxon>Aquipuribacter</taxon>
    </lineage>
</organism>
<comment type="subcellular location">
    <subcellularLocation>
        <location evidence="1">Cell membrane</location>
        <topology evidence="1">Multi-pass membrane protein</topology>
    </subcellularLocation>
</comment>
<feature type="transmembrane region" description="Helical" evidence="6">
    <location>
        <begin position="128"/>
        <end position="146"/>
    </location>
</feature>